<feature type="transmembrane region" description="Helical" evidence="6">
    <location>
        <begin position="157"/>
        <end position="175"/>
    </location>
</feature>
<dbReference type="InterPro" id="IPR000537">
    <property type="entry name" value="UbiA_prenyltransferase"/>
</dbReference>
<dbReference type="Pfam" id="PF01040">
    <property type="entry name" value="UbiA"/>
    <property type="match status" value="1"/>
</dbReference>
<dbReference type="InterPro" id="IPR044878">
    <property type="entry name" value="UbiA_sf"/>
</dbReference>
<accession>A0AAU7CF04</accession>
<keyword evidence="4 6" id="KW-1133">Transmembrane helix</keyword>
<sequence length="302" mass="31792">MAIKPYLQLIRLPNVFTAAADSLAGWLLVRGSLESPERWLPLVGASMAIYAAGIALNDVFDYEIDLKERPARPLPSGRVSRRFAAWGGGFLLLLGPALAALSGSASSLIIALSLAACVLAYNLGLKRTILGPEVMGSCRALNLILGMSQAANFGGPGGWLVACSLGLFVVGVTWISRSETETGRTRGLYLGLTLENVAFLGLLTAALQPRLFPAVGIDSRSVLPLEGLLVLLLVAWVVNLAGARALRNPVPASLQQAVKTGVLSLVWLNVGVVAAVRGPATAVSVAILWIPAYLLGRWIYST</sequence>
<dbReference type="InterPro" id="IPR050475">
    <property type="entry name" value="Prenyltransferase_related"/>
</dbReference>
<evidence type="ECO:0000256" key="5">
    <source>
        <dbReference type="ARBA" id="ARBA00023136"/>
    </source>
</evidence>
<dbReference type="EMBL" id="CP155447">
    <property type="protein sequence ID" value="XBH03839.1"/>
    <property type="molecule type" value="Genomic_DNA"/>
</dbReference>
<dbReference type="PANTHER" id="PTHR42723:SF1">
    <property type="entry name" value="CHLOROPHYLL SYNTHASE, CHLOROPLASTIC"/>
    <property type="match status" value="1"/>
</dbReference>
<reference evidence="7" key="1">
    <citation type="submission" date="2024-05" db="EMBL/GenBank/DDBJ databases">
        <title>Planctomycetes of the genus Singulisphaera possess chitinolytic capabilities.</title>
        <authorList>
            <person name="Ivanova A."/>
        </authorList>
    </citation>
    <scope>NUCLEOTIDE SEQUENCE</scope>
    <source>
        <strain evidence="7">Ch08T</strain>
    </source>
</reference>
<name>A0AAU7CF04_9BACT</name>
<organism evidence="7">
    <name type="scientific">Singulisphaera sp. Ch08</name>
    <dbReference type="NCBI Taxonomy" id="3120278"/>
    <lineage>
        <taxon>Bacteria</taxon>
        <taxon>Pseudomonadati</taxon>
        <taxon>Planctomycetota</taxon>
        <taxon>Planctomycetia</taxon>
        <taxon>Isosphaerales</taxon>
        <taxon>Isosphaeraceae</taxon>
        <taxon>Singulisphaera</taxon>
    </lineage>
</organism>
<protein>
    <submittedName>
        <fullName evidence="7">UbiA family prenyltransferase</fullName>
    </submittedName>
</protein>
<gene>
    <name evidence="7" type="ORF">V5E97_36915</name>
</gene>
<dbReference type="RefSeq" id="WP_406696581.1">
    <property type="nucleotide sequence ID" value="NZ_CP155447.1"/>
</dbReference>
<feature type="transmembrane region" description="Helical" evidence="6">
    <location>
        <begin position="282"/>
        <end position="300"/>
    </location>
</feature>
<dbReference type="PANTHER" id="PTHR42723">
    <property type="entry name" value="CHLOROPHYLL SYNTHASE"/>
    <property type="match status" value="1"/>
</dbReference>
<evidence type="ECO:0000313" key="7">
    <source>
        <dbReference type="EMBL" id="XBH03839.1"/>
    </source>
</evidence>
<evidence type="ECO:0000256" key="1">
    <source>
        <dbReference type="ARBA" id="ARBA00004141"/>
    </source>
</evidence>
<dbReference type="Gene3D" id="1.10.357.140">
    <property type="entry name" value="UbiA prenyltransferase"/>
    <property type="match status" value="1"/>
</dbReference>
<keyword evidence="5 6" id="KW-0472">Membrane</keyword>
<keyword evidence="2" id="KW-1003">Cell membrane</keyword>
<evidence type="ECO:0000256" key="4">
    <source>
        <dbReference type="ARBA" id="ARBA00022989"/>
    </source>
</evidence>
<dbReference type="AlphaFoldDB" id="A0AAU7CF04"/>
<dbReference type="CDD" id="cd13964">
    <property type="entry name" value="PT_UbiA_1"/>
    <property type="match status" value="1"/>
</dbReference>
<dbReference type="GO" id="GO:0016020">
    <property type="term" value="C:membrane"/>
    <property type="evidence" value="ECO:0007669"/>
    <property type="project" value="UniProtKB-SubCell"/>
</dbReference>
<keyword evidence="3 6" id="KW-0812">Transmembrane</keyword>
<evidence type="ECO:0000256" key="6">
    <source>
        <dbReference type="SAM" id="Phobius"/>
    </source>
</evidence>
<feature type="transmembrane region" description="Helical" evidence="6">
    <location>
        <begin position="227"/>
        <end position="246"/>
    </location>
</feature>
<evidence type="ECO:0000256" key="3">
    <source>
        <dbReference type="ARBA" id="ARBA00022692"/>
    </source>
</evidence>
<proteinExistence type="predicted"/>
<evidence type="ECO:0000256" key="2">
    <source>
        <dbReference type="ARBA" id="ARBA00022475"/>
    </source>
</evidence>
<feature type="transmembrane region" description="Helical" evidence="6">
    <location>
        <begin position="258"/>
        <end position="276"/>
    </location>
</feature>
<feature type="transmembrane region" description="Helical" evidence="6">
    <location>
        <begin position="187"/>
        <end position="207"/>
    </location>
</feature>
<feature type="transmembrane region" description="Helical" evidence="6">
    <location>
        <begin position="83"/>
        <end position="101"/>
    </location>
</feature>
<dbReference type="GO" id="GO:0016765">
    <property type="term" value="F:transferase activity, transferring alkyl or aryl (other than methyl) groups"/>
    <property type="evidence" value="ECO:0007669"/>
    <property type="project" value="InterPro"/>
</dbReference>
<comment type="subcellular location">
    <subcellularLocation>
        <location evidence="1">Membrane</location>
        <topology evidence="1">Multi-pass membrane protein</topology>
    </subcellularLocation>
</comment>